<keyword evidence="2" id="KW-0645">Protease</keyword>
<dbReference type="AlphaFoldDB" id="A0A364K3H3"/>
<accession>A0A364K3H3</accession>
<evidence type="ECO:0000256" key="1">
    <source>
        <dbReference type="ARBA" id="ARBA00010541"/>
    </source>
</evidence>
<gene>
    <name evidence="7" type="ORF">DL897_11885</name>
</gene>
<comment type="caution">
    <text evidence="7">The sequence shown here is derived from an EMBL/GenBank/DDBJ whole genome shotgun (WGS) entry which is preliminary data.</text>
</comment>
<evidence type="ECO:0000313" key="8">
    <source>
        <dbReference type="Proteomes" id="UP000251213"/>
    </source>
</evidence>
<dbReference type="Proteomes" id="UP000251213">
    <property type="component" value="Unassembled WGS sequence"/>
</dbReference>
<sequence>MGFYDNRSQRTSPLLIAVISAIIGGLIVLLFTPLLIQSGVIKLPTTNQVSKAPGPTQVTTVKVNTDITKAVDKVRPAVVGVESIRKADGFFSEEERESGSGIIFEKRNGKALVVTNHHVIENSRNVRIVISTNNNTPKVVPAKILGKDKVTDLAVLEINDKYVTTVAEFGNSDVLKAGEPAIAIGNPLGLTFSQSVTVGVISSPKRTFQANEYISTDVIQTDAAINPGNSGGALINTAGQVIGINTLKIAERGVEGLGFAIPINHARPIINNLIKSGRVPRPYIGVSFLGNLYQLSDGERDLLKLPASVTGGVIVESTELASPAAKAGLKRLDVITSINGKSINSVVDLRTYLYNKTTIGSTVRLTVYRDGKKQSVELELQEAPPNLAG</sequence>
<dbReference type="GO" id="GO:0004252">
    <property type="term" value="F:serine-type endopeptidase activity"/>
    <property type="evidence" value="ECO:0007669"/>
    <property type="project" value="InterPro"/>
</dbReference>
<dbReference type="OrthoDB" id="9758917at2"/>
<evidence type="ECO:0000256" key="4">
    <source>
        <dbReference type="ARBA" id="ARBA00022825"/>
    </source>
</evidence>
<dbReference type="GO" id="GO:0006508">
    <property type="term" value="P:proteolysis"/>
    <property type="evidence" value="ECO:0007669"/>
    <property type="project" value="UniProtKB-KW"/>
</dbReference>
<organism evidence="7 8">
    <name type="scientific">Thermoflavimicrobium daqui</name>
    <dbReference type="NCBI Taxonomy" id="2137476"/>
    <lineage>
        <taxon>Bacteria</taxon>
        <taxon>Bacillati</taxon>
        <taxon>Bacillota</taxon>
        <taxon>Bacilli</taxon>
        <taxon>Bacillales</taxon>
        <taxon>Thermoactinomycetaceae</taxon>
        <taxon>Thermoflavimicrobium</taxon>
    </lineage>
</organism>
<dbReference type="InterPro" id="IPR009003">
    <property type="entry name" value="Peptidase_S1_PA"/>
</dbReference>
<feature type="domain" description="PDZ" evidence="6">
    <location>
        <begin position="292"/>
        <end position="346"/>
    </location>
</feature>
<dbReference type="Pfam" id="PF13365">
    <property type="entry name" value="Trypsin_2"/>
    <property type="match status" value="1"/>
</dbReference>
<keyword evidence="5" id="KW-1133">Transmembrane helix</keyword>
<dbReference type="RefSeq" id="WP_113659367.1">
    <property type="nucleotide sequence ID" value="NZ_KZ845668.1"/>
</dbReference>
<dbReference type="SUPFAM" id="SSF50156">
    <property type="entry name" value="PDZ domain-like"/>
    <property type="match status" value="1"/>
</dbReference>
<evidence type="ECO:0000256" key="5">
    <source>
        <dbReference type="SAM" id="Phobius"/>
    </source>
</evidence>
<protein>
    <submittedName>
        <fullName evidence="7">Peptidase S1</fullName>
    </submittedName>
</protein>
<comment type="similarity">
    <text evidence="1">Belongs to the peptidase S1C family.</text>
</comment>
<dbReference type="Gene3D" id="2.40.10.10">
    <property type="entry name" value="Trypsin-like serine proteases"/>
    <property type="match status" value="2"/>
</dbReference>
<evidence type="ECO:0000256" key="2">
    <source>
        <dbReference type="ARBA" id="ARBA00022670"/>
    </source>
</evidence>
<evidence type="ECO:0000313" key="7">
    <source>
        <dbReference type="EMBL" id="RAL23382.1"/>
    </source>
</evidence>
<keyword evidence="8" id="KW-1185">Reference proteome</keyword>
<dbReference type="InterPro" id="IPR001940">
    <property type="entry name" value="Peptidase_S1C"/>
</dbReference>
<keyword evidence="5" id="KW-0812">Transmembrane</keyword>
<reference evidence="7 8" key="1">
    <citation type="submission" date="2018-06" db="EMBL/GenBank/DDBJ databases">
        <title>Thermoflavimicrobium daqus sp. nov., a thermophilic microbe isolated from Moutai-flavour Daqu.</title>
        <authorList>
            <person name="Wang X."/>
            <person name="Zhou H."/>
        </authorList>
    </citation>
    <scope>NUCLEOTIDE SEQUENCE [LARGE SCALE GENOMIC DNA]</scope>
    <source>
        <strain evidence="7 8">FBKL4.011</strain>
    </source>
</reference>
<feature type="transmembrane region" description="Helical" evidence="5">
    <location>
        <begin position="12"/>
        <end position="36"/>
    </location>
</feature>
<evidence type="ECO:0000256" key="3">
    <source>
        <dbReference type="ARBA" id="ARBA00022801"/>
    </source>
</evidence>
<dbReference type="SUPFAM" id="SSF50494">
    <property type="entry name" value="Trypsin-like serine proteases"/>
    <property type="match status" value="1"/>
</dbReference>
<dbReference type="InterPro" id="IPR036034">
    <property type="entry name" value="PDZ_sf"/>
</dbReference>
<keyword evidence="4" id="KW-0720">Serine protease</keyword>
<dbReference type="InterPro" id="IPR043504">
    <property type="entry name" value="Peptidase_S1_PA_chymotrypsin"/>
</dbReference>
<dbReference type="PROSITE" id="PS50106">
    <property type="entry name" value="PDZ"/>
    <property type="match status" value="1"/>
</dbReference>
<dbReference type="Pfam" id="PF13180">
    <property type="entry name" value="PDZ_2"/>
    <property type="match status" value="1"/>
</dbReference>
<dbReference type="PRINTS" id="PR00834">
    <property type="entry name" value="PROTEASES2C"/>
</dbReference>
<dbReference type="Gene3D" id="2.30.42.10">
    <property type="match status" value="1"/>
</dbReference>
<name>A0A364K3H3_9BACL</name>
<dbReference type="PANTHER" id="PTHR22939:SF129">
    <property type="entry name" value="SERINE PROTEASE HTRA2, MITOCHONDRIAL"/>
    <property type="match status" value="1"/>
</dbReference>
<proteinExistence type="inferred from homology"/>
<dbReference type="InterPro" id="IPR001478">
    <property type="entry name" value="PDZ"/>
</dbReference>
<keyword evidence="5" id="KW-0472">Membrane</keyword>
<dbReference type="SMART" id="SM00228">
    <property type="entry name" value="PDZ"/>
    <property type="match status" value="1"/>
</dbReference>
<dbReference type="PANTHER" id="PTHR22939">
    <property type="entry name" value="SERINE PROTEASE FAMILY S1C HTRA-RELATED"/>
    <property type="match status" value="1"/>
</dbReference>
<reference evidence="7 8" key="2">
    <citation type="submission" date="2018-06" db="EMBL/GenBank/DDBJ databases">
        <authorList>
            <person name="Zhirakovskaya E."/>
        </authorList>
    </citation>
    <scope>NUCLEOTIDE SEQUENCE [LARGE SCALE GENOMIC DNA]</scope>
    <source>
        <strain evidence="7 8">FBKL4.011</strain>
    </source>
</reference>
<dbReference type="EMBL" id="QJKK01000006">
    <property type="protein sequence ID" value="RAL23382.1"/>
    <property type="molecule type" value="Genomic_DNA"/>
</dbReference>
<evidence type="ECO:0000259" key="6">
    <source>
        <dbReference type="PROSITE" id="PS50106"/>
    </source>
</evidence>
<keyword evidence="3" id="KW-0378">Hydrolase</keyword>